<name>A0ABU3UD42_9ACTN</name>
<gene>
    <name evidence="2" type="ORF">PU648_05470</name>
</gene>
<evidence type="ECO:0000313" key="3">
    <source>
        <dbReference type="Proteomes" id="UP001257627"/>
    </source>
</evidence>
<dbReference type="EMBL" id="JARAKF010000001">
    <property type="protein sequence ID" value="MDU8991834.1"/>
    <property type="molecule type" value="Genomic_DNA"/>
</dbReference>
<dbReference type="Proteomes" id="UP001257627">
    <property type="component" value="Unassembled WGS sequence"/>
</dbReference>
<feature type="transmembrane region" description="Helical" evidence="1">
    <location>
        <begin position="6"/>
        <end position="32"/>
    </location>
</feature>
<organism evidence="2 3">
    <name type="scientific">Streptomyces mirabilis</name>
    <dbReference type="NCBI Taxonomy" id="68239"/>
    <lineage>
        <taxon>Bacteria</taxon>
        <taxon>Bacillati</taxon>
        <taxon>Actinomycetota</taxon>
        <taxon>Actinomycetes</taxon>
        <taxon>Kitasatosporales</taxon>
        <taxon>Streptomycetaceae</taxon>
        <taxon>Streptomyces</taxon>
    </lineage>
</organism>
<keyword evidence="3" id="KW-1185">Reference proteome</keyword>
<keyword evidence="1" id="KW-0472">Membrane</keyword>
<evidence type="ECO:0008006" key="4">
    <source>
        <dbReference type="Google" id="ProtNLM"/>
    </source>
</evidence>
<evidence type="ECO:0000256" key="1">
    <source>
        <dbReference type="SAM" id="Phobius"/>
    </source>
</evidence>
<keyword evidence="1" id="KW-0812">Transmembrane</keyword>
<reference evidence="2 3" key="1">
    <citation type="submission" date="2023-02" db="EMBL/GenBank/DDBJ databases">
        <authorList>
            <person name="Maleckis M."/>
        </authorList>
    </citation>
    <scope>NUCLEOTIDE SEQUENCE [LARGE SCALE GENOMIC DNA]</scope>
    <source>
        <strain evidence="2 3">P8-A2</strain>
    </source>
</reference>
<evidence type="ECO:0000313" key="2">
    <source>
        <dbReference type="EMBL" id="MDU8991834.1"/>
    </source>
</evidence>
<sequence length="78" mass="7726">MDIHWAALGGVFGVSLGITLLTVVLFSLGVAAQPRGDGGGHGGERSRGANRTATAAALLCFGACLAVAVYGLTLIIDG</sequence>
<comment type="caution">
    <text evidence="2">The sequence shown here is derived from an EMBL/GenBank/DDBJ whole genome shotgun (WGS) entry which is preliminary data.</text>
</comment>
<dbReference type="RefSeq" id="WP_143604282.1">
    <property type="nucleotide sequence ID" value="NZ_CP107955.1"/>
</dbReference>
<proteinExistence type="predicted"/>
<feature type="transmembrane region" description="Helical" evidence="1">
    <location>
        <begin position="53"/>
        <end position="76"/>
    </location>
</feature>
<accession>A0ABU3UD42</accession>
<keyword evidence="1" id="KW-1133">Transmembrane helix</keyword>
<protein>
    <recommendedName>
        <fullName evidence="4">Secreted protein</fullName>
    </recommendedName>
</protein>